<keyword evidence="2" id="KW-0472">Membrane</keyword>
<feature type="transmembrane region" description="Helical" evidence="2">
    <location>
        <begin position="16"/>
        <end position="37"/>
    </location>
</feature>
<keyword evidence="4" id="KW-1185">Reference proteome</keyword>
<gene>
    <name evidence="3" type="ORF">ACFS25_10630</name>
</gene>
<name>A0ABW6AFN1_9BACT</name>
<dbReference type="PANTHER" id="PTHR34219">
    <property type="entry name" value="IRON-REGULATED INNER MEMBRANE PROTEIN-RELATED"/>
    <property type="match status" value="1"/>
</dbReference>
<evidence type="ECO:0000256" key="1">
    <source>
        <dbReference type="SAM" id="MobiDB-lite"/>
    </source>
</evidence>
<dbReference type="Pfam" id="PF03929">
    <property type="entry name" value="PepSY_TM"/>
    <property type="match status" value="1"/>
</dbReference>
<dbReference type="InterPro" id="IPR005625">
    <property type="entry name" value="PepSY-ass_TM"/>
</dbReference>
<accession>A0ABW6AFN1</accession>
<sequence>MSTTKGVKTWFQIHKWTSLICTAFLLMLCLTGLPLIFYEEIEHMEGAANLAPQLPAGTPNAGLDRLAETVKLAYPNKVTRYVFWDEHEPNTTTFGLTDSLTAPADNFKNVILDDRTAKILDEPALQEGFMYVMLQLHVDMFMGLGGKLFLGLMGMLFVVAIVSGLMLYSPIMKRFDFGLVRTEKSTRLKWLDLHNLLGVVTVAWAVVVGFTGVINTLSEVVLGLWQQGQLAEMVAPYKDAAPLSGKLSSLDQAVAVAKRAAPAMTPSLIAYPGTLFSSKHHYAIFMKGNTPLTERLITPALVDAKTGKLTDMRDMPWYVNALYISQPLHFGDYGGLPLKIIWALFDLVTIVVLGSGLYLWFVRNRAAKAQMARIGTSSQRIPASHKQEESEILTLSEQNEQQNES</sequence>
<dbReference type="Proteomes" id="UP001597512">
    <property type="component" value="Unassembled WGS sequence"/>
</dbReference>
<dbReference type="PANTHER" id="PTHR34219:SF3">
    <property type="entry name" value="BLL7967 PROTEIN"/>
    <property type="match status" value="1"/>
</dbReference>
<feature type="region of interest" description="Disordered" evidence="1">
    <location>
        <begin position="378"/>
        <end position="405"/>
    </location>
</feature>
<feature type="transmembrane region" description="Helical" evidence="2">
    <location>
        <begin position="340"/>
        <end position="361"/>
    </location>
</feature>
<feature type="transmembrane region" description="Helical" evidence="2">
    <location>
        <begin position="190"/>
        <end position="214"/>
    </location>
</feature>
<evidence type="ECO:0000313" key="3">
    <source>
        <dbReference type="EMBL" id="MFD2934239.1"/>
    </source>
</evidence>
<feature type="compositionally biased region" description="Polar residues" evidence="1">
    <location>
        <begin position="393"/>
        <end position="405"/>
    </location>
</feature>
<reference evidence="4" key="1">
    <citation type="journal article" date="2019" name="Int. J. Syst. Evol. Microbiol.">
        <title>The Global Catalogue of Microorganisms (GCM) 10K type strain sequencing project: providing services to taxonomists for standard genome sequencing and annotation.</title>
        <authorList>
            <consortium name="The Broad Institute Genomics Platform"/>
            <consortium name="The Broad Institute Genome Sequencing Center for Infectious Disease"/>
            <person name="Wu L."/>
            <person name="Ma J."/>
        </authorList>
    </citation>
    <scope>NUCLEOTIDE SEQUENCE [LARGE SCALE GENOMIC DNA]</scope>
    <source>
        <strain evidence="4">KCTC 52490</strain>
    </source>
</reference>
<comment type="caution">
    <text evidence="3">The sequence shown here is derived from an EMBL/GenBank/DDBJ whole genome shotgun (WGS) entry which is preliminary data.</text>
</comment>
<evidence type="ECO:0000313" key="4">
    <source>
        <dbReference type="Proteomes" id="UP001597512"/>
    </source>
</evidence>
<keyword evidence="2" id="KW-0812">Transmembrane</keyword>
<feature type="transmembrane region" description="Helical" evidence="2">
    <location>
        <begin position="148"/>
        <end position="169"/>
    </location>
</feature>
<evidence type="ECO:0000256" key="2">
    <source>
        <dbReference type="SAM" id="Phobius"/>
    </source>
</evidence>
<dbReference type="RefSeq" id="WP_381499743.1">
    <property type="nucleotide sequence ID" value="NZ_JBHUOM010000002.1"/>
</dbReference>
<dbReference type="EMBL" id="JBHUOM010000002">
    <property type="protein sequence ID" value="MFD2934239.1"/>
    <property type="molecule type" value="Genomic_DNA"/>
</dbReference>
<organism evidence="3 4">
    <name type="scientific">Spirosoma flavum</name>
    <dbReference type="NCBI Taxonomy" id="2048557"/>
    <lineage>
        <taxon>Bacteria</taxon>
        <taxon>Pseudomonadati</taxon>
        <taxon>Bacteroidota</taxon>
        <taxon>Cytophagia</taxon>
        <taxon>Cytophagales</taxon>
        <taxon>Cytophagaceae</taxon>
        <taxon>Spirosoma</taxon>
    </lineage>
</organism>
<proteinExistence type="predicted"/>
<keyword evidence="2" id="KW-1133">Transmembrane helix</keyword>
<protein>
    <submittedName>
        <fullName evidence="3">PepSY-associated TM helix domain-containing protein</fullName>
    </submittedName>
</protein>